<sequence>MQRFPKPYLKYLHPYLARQCTHSAFTCILALAYHAKKWTEGTSSIISNVLKDIYTRRVVSHHQDRMMQNVLRSNLYDFPFTDHDELYMYRQTAQYFMCWWTMRKDNILMNDYWDSCTYEAEGLHGKKKYSPTRTYQDQNFSCAMFSFCPDPCCPFVQLPDATDNECFYPPRRTSNSEYYLRRRTDLPYTNKSAWCLEYGNKKCHADMLNNVNFEDLIRNKINVSCDCEAFHKGYVFNSELKLCVDFDECYEGLHSCDMENAERCVNTLGSYLSVYVNNKIKNIICHKQLLLFSCACMKGYKRKNEHDTKSICVRDIKYEGDVVDEVGLMEAARMNKLQESRTKCAN</sequence>
<comment type="caution">
    <text evidence="1">The sequence shown here is derived from an EMBL/GenBank/DDBJ whole genome shotgun (WGS) entry which is preliminary data.</text>
</comment>
<accession>A0A7I8V4R9</accession>
<organism evidence="1 2">
    <name type="scientific">Dimorphilus gyrociliatus</name>
    <dbReference type="NCBI Taxonomy" id="2664684"/>
    <lineage>
        <taxon>Eukaryota</taxon>
        <taxon>Metazoa</taxon>
        <taxon>Spiralia</taxon>
        <taxon>Lophotrochozoa</taxon>
        <taxon>Annelida</taxon>
        <taxon>Polychaeta</taxon>
        <taxon>Polychaeta incertae sedis</taxon>
        <taxon>Dinophilidae</taxon>
        <taxon>Dimorphilus</taxon>
    </lineage>
</organism>
<keyword evidence="2" id="KW-1185">Reference proteome</keyword>
<proteinExistence type="predicted"/>
<dbReference type="Gene3D" id="2.10.25.10">
    <property type="entry name" value="Laminin"/>
    <property type="match status" value="1"/>
</dbReference>
<protein>
    <submittedName>
        <fullName evidence="1">DgyrCDS539</fullName>
    </submittedName>
</protein>
<dbReference type="EMBL" id="CAJFCJ010000001">
    <property type="protein sequence ID" value="CAD5111207.1"/>
    <property type="molecule type" value="Genomic_DNA"/>
</dbReference>
<dbReference type="OrthoDB" id="5985519at2759"/>
<name>A0A7I8V4R9_9ANNE</name>
<evidence type="ECO:0000313" key="1">
    <source>
        <dbReference type="EMBL" id="CAD5111207.1"/>
    </source>
</evidence>
<evidence type="ECO:0000313" key="2">
    <source>
        <dbReference type="Proteomes" id="UP000549394"/>
    </source>
</evidence>
<dbReference type="Proteomes" id="UP000549394">
    <property type="component" value="Unassembled WGS sequence"/>
</dbReference>
<gene>
    <name evidence="1" type="ORF">DGYR_LOCUS531</name>
</gene>
<reference evidence="1 2" key="1">
    <citation type="submission" date="2020-08" db="EMBL/GenBank/DDBJ databases">
        <authorList>
            <person name="Hejnol A."/>
        </authorList>
    </citation>
    <scope>NUCLEOTIDE SEQUENCE [LARGE SCALE GENOMIC DNA]</scope>
</reference>
<dbReference type="AlphaFoldDB" id="A0A7I8V4R9"/>